<evidence type="ECO:0000256" key="1">
    <source>
        <dbReference type="SAM" id="MobiDB-lite"/>
    </source>
</evidence>
<dbReference type="AlphaFoldDB" id="A0A936TDL2"/>
<name>A0A936TDL2_9ACTN</name>
<dbReference type="Proteomes" id="UP000727993">
    <property type="component" value="Unassembled WGS sequence"/>
</dbReference>
<accession>A0A936TDL2</accession>
<sequence>MDRTERLRTGALTATTGASAALTAAQHAVDATVARAIHWAPPGPTSVLLWDHPPSCAPPLSAPPMGPQHPNRLG</sequence>
<evidence type="ECO:0000313" key="2">
    <source>
        <dbReference type="EMBL" id="MBK9297701.1"/>
    </source>
</evidence>
<feature type="compositionally biased region" description="Pro residues" evidence="1">
    <location>
        <begin position="55"/>
        <end position="67"/>
    </location>
</feature>
<gene>
    <name evidence="2" type="ORF">IPN02_12900</name>
</gene>
<reference evidence="2 3" key="1">
    <citation type="submission" date="2020-10" db="EMBL/GenBank/DDBJ databases">
        <title>Connecting structure to function with the recovery of over 1000 high-quality activated sludge metagenome-assembled genomes encoding full-length rRNA genes using long-read sequencing.</title>
        <authorList>
            <person name="Singleton C.M."/>
            <person name="Petriglieri F."/>
            <person name="Kristensen J.M."/>
            <person name="Kirkegaard R.H."/>
            <person name="Michaelsen T.Y."/>
            <person name="Andersen M.H."/>
            <person name="Karst S.M."/>
            <person name="Dueholm M.S."/>
            <person name="Nielsen P.H."/>
            <person name="Albertsen M."/>
        </authorList>
    </citation>
    <scope>NUCLEOTIDE SEQUENCE [LARGE SCALE GENOMIC DNA]</scope>
    <source>
        <strain evidence="2">Lyne_18-Q3-R50-59_MAXAC.006</strain>
    </source>
</reference>
<proteinExistence type="predicted"/>
<feature type="region of interest" description="Disordered" evidence="1">
    <location>
        <begin position="54"/>
        <end position="74"/>
    </location>
</feature>
<organism evidence="2 3">
    <name type="scientific">Candidatus Neomicrothrix subdominans</name>
    <dbReference type="NCBI Taxonomy" id="2954438"/>
    <lineage>
        <taxon>Bacteria</taxon>
        <taxon>Bacillati</taxon>
        <taxon>Actinomycetota</taxon>
        <taxon>Acidimicrobiia</taxon>
        <taxon>Acidimicrobiales</taxon>
        <taxon>Microthrixaceae</taxon>
        <taxon>Candidatus Neomicrothrix</taxon>
    </lineage>
</organism>
<protein>
    <submittedName>
        <fullName evidence="2">Uncharacterized protein</fullName>
    </submittedName>
</protein>
<evidence type="ECO:0000313" key="3">
    <source>
        <dbReference type="Proteomes" id="UP000727993"/>
    </source>
</evidence>
<dbReference type="EMBL" id="JADJZA010000007">
    <property type="protein sequence ID" value="MBK9297701.1"/>
    <property type="molecule type" value="Genomic_DNA"/>
</dbReference>
<comment type="caution">
    <text evidence="2">The sequence shown here is derived from an EMBL/GenBank/DDBJ whole genome shotgun (WGS) entry which is preliminary data.</text>
</comment>